<accession>A0A2G6KBA9</accession>
<dbReference type="InterPro" id="IPR001387">
    <property type="entry name" value="Cro/C1-type_HTH"/>
</dbReference>
<dbReference type="SUPFAM" id="SSF51182">
    <property type="entry name" value="RmlC-like cupins"/>
    <property type="match status" value="1"/>
</dbReference>
<dbReference type="SUPFAM" id="SSF47413">
    <property type="entry name" value="lambda repressor-like DNA-binding domains"/>
    <property type="match status" value="1"/>
</dbReference>
<protein>
    <recommendedName>
        <fullName evidence="2">HTH cro/C1-type domain-containing protein</fullName>
    </recommendedName>
</protein>
<evidence type="ECO:0000256" key="1">
    <source>
        <dbReference type="ARBA" id="ARBA00023125"/>
    </source>
</evidence>
<dbReference type="InterPro" id="IPR011051">
    <property type="entry name" value="RmlC_Cupin_sf"/>
</dbReference>
<feature type="domain" description="HTH cro/C1-type" evidence="2">
    <location>
        <begin position="6"/>
        <end position="60"/>
    </location>
</feature>
<dbReference type="PANTHER" id="PTHR46797">
    <property type="entry name" value="HTH-TYPE TRANSCRIPTIONAL REGULATOR"/>
    <property type="match status" value="1"/>
</dbReference>
<dbReference type="Proteomes" id="UP000230821">
    <property type="component" value="Unassembled WGS sequence"/>
</dbReference>
<dbReference type="AlphaFoldDB" id="A0A2G6KBA9"/>
<dbReference type="GO" id="GO:0003677">
    <property type="term" value="F:DNA binding"/>
    <property type="evidence" value="ECO:0007669"/>
    <property type="project" value="UniProtKB-KW"/>
</dbReference>
<dbReference type="GO" id="GO:0005829">
    <property type="term" value="C:cytosol"/>
    <property type="evidence" value="ECO:0007669"/>
    <property type="project" value="TreeGrafter"/>
</dbReference>
<proteinExistence type="predicted"/>
<dbReference type="CDD" id="cd02209">
    <property type="entry name" value="cupin_XRE_C"/>
    <property type="match status" value="1"/>
</dbReference>
<evidence type="ECO:0000313" key="3">
    <source>
        <dbReference type="EMBL" id="PIE32951.1"/>
    </source>
</evidence>
<sequence>MLGEMIKRTRIAQQKTIKEVAGQAEVTISLLSQIENNKTNPSINSLIAIAKALNVPVGSFFDDIDSMSFEPVVRAYKRKAMQSLNGVTYYLLTPTTKDVLVEFKYNVYEKGGASANFHTHKGQEYGIVLEGRLKVTYGEDVYILEAGDSMLLDSTIPHDMENIYDGRTITIWAACPPLPSYL</sequence>
<dbReference type="Gene3D" id="2.60.120.10">
    <property type="entry name" value="Jelly Rolls"/>
    <property type="match status" value="1"/>
</dbReference>
<dbReference type="InterPro" id="IPR013096">
    <property type="entry name" value="Cupin_2"/>
</dbReference>
<name>A0A2G6KBA9_9BACT</name>
<dbReference type="CDD" id="cd00093">
    <property type="entry name" value="HTH_XRE"/>
    <property type="match status" value="1"/>
</dbReference>
<organism evidence="3 4">
    <name type="scientific">candidate division KSB3 bacterium</name>
    <dbReference type="NCBI Taxonomy" id="2044937"/>
    <lineage>
        <taxon>Bacteria</taxon>
        <taxon>candidate division KSB3</taxon>
    </lineage>
</organism>
<dbReference type="InterPro" id="IPR010982">
    <property type="entry name" value="Lambda_DNA-bd_dom_sf"/>
</dbReference>
<dbReference type="InterPro" id="IPR014710">
    <property type="entry name" value="RmlC-like_jellyroll"/>
</dbReference>
<dbReference type="Gene3D" id="1.10.260.40">
    <property type="entry name" value="lambda repressor-like DNA-binding domains"/>
    <property type="match status" value="1"/>
</dbReference>
<evidence type="ECO:0000259" key="2">
    <source>
        <dbReference type="PROSITE" id="PS50943"/>
    </source>
</evidence>
<dbReference type="SMART" id="SM00530">
    <property type="entry name" value="HTH_XRE"/>
    <property type="match status" value="1"/>
</dbReference>
<dbReference type="EMBL" id="PDSK01000105">
    <property type="protein sequence ID" value="PIE32951.1"/>
    <property type="molecule type" value="Genomic_DNA"/>
</dbReference>
<dbReference type="InterPro" id="IPR050807">
    <property type="entry name" value="TransReg_Diox_bact_type"/>
</dbReference>
<reference evidence="3 4" key="1">
    <citation type="submission" date="2017-10" db="EMBL/GenBank/DDBJ databases">
        <title>Novel microbial diversity and functional potential in the marine mammal oral microbiome.</title>
        <authorList>
            <person name="Dudek N.K."/>
            <person name="Sun C.L."/>
            <person name="Burstein D."/>
            <person name="Kantor R.S."/>
            <person name="Aliaga Goltsman D.S."/>
            <person name="Bik E.M."/>
            <person name="Thomas B.C."/>
            <person name="Banfield J.F."/>
            <person name="Relman D.A."/>
        </authorList>
    </citation>
    <scope>NUCLEOTIDE SEQUENCE [LARGE SCALE GENOMIC DNA]</scope>
    <source>
        <strain evidence="3">DOLJORAL78_47_16</strain>
    </source>
</reference>
<keyword evidence="1" id="KW-0238">DNA-binding</keyword>
<dbReference type="PROSITE" id="PS50943">
    <property type="entry name" value="HTH_CROC1"/>
    <property type="match status" value="1"/>
</dbReference>
<dbReference type="Pfam" id="PF07883">
    <property type="entry name" value="Cupin_2"/>
    <property type="match status" value="1"/>
</dbReference>
<comment type="caution">
    <text evidence="3">The sequence shown here is derived from an EMBL/GenBank/DDBJ whole genome shotgun (WGS) entry which is preliminary data.</text>
</comment>
<dbReference type="PANTHER" id="PTHR46797:SF19">
    <property type="entry name" value="BLL2473 PROTEIN"/>
    <property type="match status" value="1"/>
</dbReference>
<dbReference type="GO" id="GO:0003700">
    <property type="term" value="F:DNA-binding transcription factor activity"/>
    <property type="evidence" value="ECO:0007669"/>
    <property type="project" value="TreeGrafter"/>
</dbReference>
<gene>
    <name evidence="3" type="ORF">CSA56_13545</name>
</gene>
<evidence type="ECO:0000313" key="4">
    <source>
        <dbReference type="Proteomes" id="UP000230821"/>
    </source>
</evidence>
<dbReference type="Pfam" id="PF01381">
    <property type="entry name" value="HTH_3"/>
    <property type="match status" value="1"/>
</dbReference>